<dbReference type="Pfam" id="PF00010">
    <property type="entry name" value="HLH"/>
    <property type="match status" value="1"/>
</dbReference>
<evidence type="ECO:0000313" key="3">
    <source>
        <dbReference type="Proteomes" id="UP000675881"/>
    </source>
</evidence>
<dbReference type="PANTHER" id="PTHR23349:SF63">
    <property type="entry name" value="FER3-LIKE PROTEIN"/>
    <property type="match status" value="1"/>
</dbReference>
<feature type="compositionally biased region" description="Basic residues" evidence="1">
    <location>
        <begin position="148"/>
        <end position="159"/>
    </location>
</feature>
<organism evidence="2 3">
    <name type="scientific">Lepeophtheirus salmonis</name>
    <name type="common">Salmon louse</name>
    <name type="synonym">Caligus salmonis</name>
    <dbReference type="NCBI Taxonomy" id="72036"/>
    <lineage>
        <taxon>Eukaryota</taxon>
        <taxon>Metazoa</taxon>
        <taxon>Ecdysozoa</taxon>
        <taxon>Arthropoda</taxon>
        <taxon>Crustacea</taxon>
        <taxon>Multicrustacea</taxon>
        <taxon>Hexanauplia</taxon>
        <taxon>Copepoda</taxon>
        <taxon>Siphonostomatoida</taxon>
        <taxon>Caligidae</taxon>
        <taxon>Lepeophtheirus</taxon>
    </lineage>
</organism>
<gene>
    <name evidence="2" type="ORF">LSAA_13606</name>
</gene>
<dbReference type="PROSITE" id="PS50888">
    <property type="entry name" value="BHLH"/>
    <property type="match status" value="1"/>
</dbReference>
<reference evidence="2" key="1">
    <citation type="submission" date="2021-02" db="EMBL/GenBank/DDBJ databases">
        <authorList>
            <person name="Bekaert M."/>
        </authorList>
    </citation>
    <scope>NUCLEOTIDE SEQUENCE</scope>
    <source>
        <strain evidence="2">IoA-00</strain>
    </source>
</reference>
<feature type="region of interest" description="Disordered" evidence="1">
    <location>
        <begin position="125"/>
        <end position="167"/>
    </location>
</feature>
<dbReference type="SMART" id="SM00353">
    <property type="entry name" value="HLH"/>
    <property type="match status" value="1"/>
</dbReference>
<dbReference type="CDD" id="cd11415">
    <property type="entry name" value="bHLH_TS_FERD3L_NATO3"/>
    <property type="match status" value="1"/>
</dbReference>
<proteinExistence type="predicted"/>
<dbReference type="InterPro" id="IPR011598">
    <property type="entry name" value="bHLH_dom"/>
</dbReference>
<dbReference type="GO" id="GO:0000977">
    <property type="term" value="F:RNA polymerase II transcription regulatory region sequence-specific DNA binding"/>
    <property type="evidence" value="ECO:0007669"/>
    <property type="project" value="TreeGrafter"/>
</dbReference>
<evidence type="ECO:0000256" key="1">
    <source>
        <dbReference type="SAM" id="MobiDB-lite"/>
    </source>
</evidence>
<dbReference type="InterPro" id="IPR050283">
    <property type="entry name" value="E-box_TF_Regulators"/>
</dbReference>
<dbReference type="OrthoDB" id="6375462at2759"/>
<evidence type="ECO:0000313" key="2">
    <source>
        <dbReference type="EMBL" id="CAF3019644.1"/>
    </source>
</evidence>
<dbReference type="PANTHER" id="PTHR23349">
    <property type="entry name" value="BASIC HELIX-LOOP-HELIX TRANSCRIPTION FACTOR, TWIST"/>
    <property type="match status" value="1"/>
</dbReference>
<dbReference type="GO" id="GO:0032502">
    <property type="term" value="P:developmental process"/>
    <property type="evidence" value="ECO:0007669"/>
    <property type="project" value="TreeGrafter"/>
</dbReference>
<dbReference type="Proteomes" id="UP000675881">
    <property type="component" value="Chromosome 8"/>
</dbReference>
<dbReference type="EMBL" id="HG994587">
    <property type="protein sequence ID" value="CAF3019644.1"/>
    <property type="molecule type" value="Genomic_DNA"/>
</dbReference>
<sequence length="271" mass="29669">MSSANSSNDRSVQSSTVCSSTTPSILESSNNNNNNNYPAQHNGSGNNSNGHPLWDIASQGSSELPYELAASSAAWGVHGSLLAAEHQRLWDQHQAAAAASHHHHHYQESFLSGLGSSSHSDFWTASSTSMGASSSPSTTTPSPTSKMGRSKSAKKRRRIASIAQRRAAHIRERRRMYNLNEAFDRLRTKVPTFAYEKRLSRIETLRLAITYISFMDEILSGDGRVNNNNNINKGPSRNGLSNISNTVSQLGLRSSSSAQYMYPTLHHNVCH</sequence>
<feature type="compositionally biased region" description="Low complexity" evidence="1">
    <location>
        <begin position="11"/>
        <end position="50"/>
    </location>
</feature>
<dbReference type="Gene3D" id="4.10.280.10">
    <property type="entry name" value="Helix-loop-helix DNA-binding domain"/>
    <property type="match status" value="1"/>
</dbReference>
<accession>A0A7R8D410</accession>
<dbReference type="SUPFAM" id="SSF47459">
    <property type="entry name" value="HLH, helix-loop-helix DNA-binding domain"/>
    <property type="match status" value="1"/>
</dbReference>
<dbReference type="AlphaFoldDB" id="A0A7R8D410"/>
<feature type="region of interest" description="Disordered" evidence="1">
    <location>
        <begin position="1"/>
        <end position="56"/>
    </location>
</feature>
<feature type="compositionally biased region" description="Polar residues" evidence="1">
    <location>
        <begin position="1"/>
        <end position="10"/>
    </location>
</feature>
<protein>
    <submittedName>
        <fullName evidence="2">FERD3L</fullName>
    </submittedName>
</protein>
<dbReference type="GO" id="GO:0046983">
    <property type="term" value="F:protein dimerization activity"/>
    <property type="evidence" value="ECO:0007669"/>
    <property type="project" value="InterPro"/>
</dbReference>
<dbReference type="InterPro" id="IPR036638">
    <property type="entry name" value="HLH_DNA-bd_sf"/>
</dbReference>
<keyword evidence="3" id="KW-1185">Reference proteome</keyword>
<name>A0A7R8D410_LEPSM</name>
<feature type="compositionally biased region" description="Low complexity" evidence="1">
    <location>
        <begin position="125"/>
        <end position="145"/>
    </location>
</feature>
<dbReference type="GO" id="GO:0000981">
    <property type="term" value="F:DNA-binding transcription factor activity, RNA polymerase II-specific"/>
    <property type="evidence" value="ECO:0007669"/>
    <property type="project" value="TreeGrafter"/>
</dbReference>